<evidence type="ECO:0000256" key="1">
    <source>
        <dbReference type="ARBA" id="ARBA00004651"/>
    </source>
</evidence>
<protein>
    <submittedName>
        <fullName evidence="10">Putative PurR-regulated permease PerM</fullName>
    </submittedName>
</protein>
<name>A0A495VQY2_9PSEU</name>
<feature type="transmembrane region" description="Helical" evidence="9">
    <location>
        <begin position="35"/>
        <end position="53"/>
    </location>
</feature>
<gene>
    <name evidence="10" type="ORF">C8E97_0271</name>
</gene>
<feature type="transmembrane region" description="Helical" evidence="9">
    <location>
        <begin position="12"/>
        <end position="29"/>
    </location>
</feature>
<feature type="transmembrane region" description="Helical" evidence="9">
    <location>
        <begin position="232"/>
        <end position="252"/>
    </location>
</feature>
<keyword evidence="7 9" id="KW-0472">Membrane</keyword>
<evidence type="ECO:0000256" key="8">
    <source>
        <dbReference type="SAM" id="MobiDB-lite"/>
    </source>
</evidence>
<comment type="similarity">
    <text evidence="2">Belongs to the autoinducer-2 exporter (AI-2E) (TC 2.A.86) family.</text>
</comment>
<feature type="transmembrane region" description="Helical" evidence="9">
    <location>
        <begin position="205"/>
        <end position="226"/>
    </location>
</feature>
<keyword evidence="5 9" id="KW-0812">Transmembrane</keyword>
<evidence type="ECO:0000256" key="9">
    <source>
        <dbReference type="SAM" id="Phobius"/>
    </source>
</evidence>
<evidence type="ECO:0000256" key="5">
    <source>
        <dbReference type="ARBA" id="ARBA00022692"/>
    </source>
</evidence>
<keyword evidence="11" id="KW-1185">Reference proteome</keyword>
<keyword evidence="6 9" id="KW-1133">Transmembrane helix</keyword>
<dbReference type="PANTHER" id="PTHR21716:SF53">
    <property type="entry name" value="PERMEASE PERM-RELATED"/>
    <property type="match status" value="1"/>
</dbReference>
<feature type="region of interest" description="Disordered" evidence="8">
    <location>
        <begin position="344"/>
        <end position="432"/>
    </location>
</feature>
<evidence type="ECO:0000256" key="2">
    <source>
        <dbReference type="ARBA" id="ARBA00009773"/>
    </source>
</evidence>
<evidence type="ECO:0000256" key="6">
    <source>
        <dbReference type="ARBA" id="ARBA00022989"/>
    </source>
</evidence>
<feature type="transmembrane region" description="Helical" evidence="9">
    <location>
        <begin position="259"/>
        <end position="283"/>
    </location>
</feature>
<accession>A0A495VQY2</accession>
<evidence type="ECO:0000256" key="7">
    <source>
        <dbReference type="ARBA" id="ARBA00023136"/>
    </source>
</evidence>
<reference evidence="10 11" key="1">
    <citation type="submission" date="2018-10" db="EMBL/GenBank/DDBJ databases">
        <title>Sequencing the genomes of 1000 actinobacteria strains.</title>
        <authorList>
            <person name="Klenk H.-P."/>
        </authorList>
    </citation>
    <scope>NUCLEOTIDE SEQUENCE [LARGE SCALE GENOMIC DNA]</scope>
    <source>
        <strain evidence="10 11">DSM 43800</strain>
    </source>
</reference>
<dbReference type="Proteomes" id="UP000282084">
    <property type="component" value="Unassembled WGS sequence"/>
</dbReference>
<feature type="transmembrane region" description="Helical" evidence="9">
    <location>
        <begin position="65"/>
        <end position="86"/>
    </location>
</feature>
<feature type="compositionally biased region" description="Low complexity" evidence="8">
    <location>
        <begin position="398"/>
        <end position="413"/>
    </location>
</feature>
<feature type="transmembrane region" description="Helical" evidence="9">
    <location>
        <begin position="144"/>
        <end position="169"/>
    </location>
</feature>
<evidence type="ECO:0000256" key="4">
    <source>
        <dbReference type="ARBA" id="ARBA00022475"/>
    </source>
</evidence>
<feature type="transmembrane region" description="Helical" evidence="9">
    <location>
        <begin position="303"/>
        <end position="330"/>
    </location>
</feature>
<dbReference type="Pfam" id="PF01594">
    <property type="entry name" value="AI-2E_transport"/>
    <property type="match status" value="1"/>
</dbReference>
<evidence type="ECO:0000313" key="10">
    <source>
        <dbReference type="EMBL" id="RKT51786.1"/>
    </source>
</evidence>
<comment type="caution">
    <text evidence="10">The sequence shown here is derived from an EMBL/GenBank/DDBJ whole genome shotgun (WGS) entry which is preliminary data.</text>
</comment>
<comment type="subcellular location">
    <subcellularLocation>
        <location evidence="1">Cell membrane</location>
        <topology evidence="1">Multi-pass membrane protein</topology>
    </subcellularLocation>
</comment>
<dbReference type="EMBL" id="RBXO01000001">
    <property type="protein sequence ID" value="RKT51786.1"/>
    <property type="molecule type" value="Genomic_DNA"/>
</dbReference>
<proteinExistence type="inferred from homology"/>
<evidence type="ECO:0000313" key="11">
    <source>
        <dbReference type="Proteomes" id="UP000282084"/>
    </source>
</evidence>
<dbReference type="GO" id="GO:0005886">
    <property type="term" value="C:plasma membrane"/>
    <property type="evidence" value="ECO:0007669"/>
    <property type="project" value="UniProtKB-SubCell"/>
</dbReference>
<dbReference type="InterPro" id="IPR002549">
    <property type="entry name" value="AI-2E-like"/>
</dbReference>
<keyword evidence="3" id="KW-0813">Transport</keyword>
<dbReference type="GO" id="GO:0055085">
    <property type="term" value="P:transmembrane transport"/>
    <property type="evidence" value="ECO:0007669"/>
    <property type="project" value="TreeGrafter"/>
</dbReference>
<dbReference type="AlphaFoldDB" id="A0A495VQY2"/>
<evidence type="ECO:0000256" key="3">
    <source>
        <dbReference type="ARBA" id="ARBA00022448"/>
    </source>
</evidence>
<sequence>MPRLLRVSAALSWRFVAVVAALYVVGIVVSYLTTIVIPAGVALLLAALLSPAVSQLVRIGVPRGLATGLVLIGGIAVVGGVLTFVITEFSNGLPELQKQVSASLDTIRGWLRDGLHLSDLQLQQYLDRVLQTVKENQAEITSGALTTAATVGELLTGLLLALFTLIFFLHDGDGIWRFLIRAVPADVRDRADVAGRRGFASLVSYVRATALVAVVDAVGVGIGLWIVGVPLVVPLSALVFLGAFIPIVGAVITGAVSVLVALVAEGPVAALIVLAVLIGVMQLESHVLQPLLLGRAVKLHPLAVVLAITAGLVVGGIAGALLSVPLLAVLNSGIRSLLSDSDRAVRPREVDVHEPQETGPPDTGGERVGDLEDGPGAAGGTASGGTASGGTTSGGTASGSAAAQDAAGGSATGKHGKHGATGAGPGDAAQGD</sequence>
<keyword evidence="4" id="KW-1003">Cell membrane</keyword>
<organism evidence="10 11">
    <name type="scientific">Saccharothrix australiensis</name>
    <dbReference type="NCBI Taxonomy" id="2072"/>
    <lineage>
        <taxon>Bacteria</taxon>
        <taxon>Bacillati</taxon>
        <taxon>Actinomycetota</taxon>
        <taxon>Actinomycetes</taxon>
        <taxon>Pseudonocardiales</taxon>
        <taxon>Pseudonocardiaceae</taxon>
        <taxon>Saccharothrix</taxon>
    </lineage>
</organism>
<dbReference type="PANTHER" id="PTHR21716">
    <property type="entry name" value="TRANSMEMBRANE PROTEIN"/>
    <property type="match status" value="1"/>
</dbReference>
<feature type="compositionally biased region" description="Gly residues" evidence="8">
    <location>
        <begin position="376"/>
        <end position="397"/>
    </location>
</feature>
<feature type="compositionally biased region" description="Basic and acidic residues" evidence="8">
    <location>
        <begin position="344"/>
        <end position="356"/>
    </location>
</feature>